<dbReference type="InterPro" id="IPR007593">
    <property type="entry name" value="CD225/Dispanin_fam"/>
</dbReference>
<comment type="caution">
    <text evidence="6">The sequence shown here is derived from an EMBL/GenBank/DDBJ whole genome shotgun (WGS) entry which is preliminary data.</text>
</comment>
<dbReference type="RefSeq" id="WP_109435283.1">
    <property type="nucleotide sequence ID" value="NZ_CANLFO010000020.1"/>
</dbReference>
<dbReference type="GO" id="GO:0016020">
    <property type="term" value="C:membrane"/>
    <property type="evidence" value="ECO:0007669"/>
    <property type="project" value="UniProtKB-SubCell"/>
</dbReference>
<evidence type="ECO:0000256" key="4">
    <source>
        <dbReference type="ARBA" id="ARBA00023136"/>
    </source>
</evidence>
<evidence type="ECO:0000256" key="3">
    <source>
        <dbReference type="ARBA" id="ARBA00022989"/>
    </source>
</evidence>
<dbReference type="InterPro" id="IPR051423">
    <property type="entry name" value="CD225/Dispanin"/>
</dbReference>
<organism evidence="6 7">
    <name type="scientific">Aquimarina algiphila</name>
    <dbReference type="NCBI Taxonomy" id="2047982"/>
    <lineage>
        <taxon>Bacteria</taxon>
        <taxon>Pseudomonadati</taxon>
        <taxon>Bacteroidota</taxon>
        <taxon>Flavobacteriia</taxon>
        <taxon>Flavobacteriales</taxon>
        <taxon>Flavobacteriaceae</taxon>
        <taxon>Aquimarina</taxon>
    </lineage>
</organism>
<evidence type="ECO:0000256" key="2">
    <source>
        <dbReference type="ARBA" id="ARBA00022692"/>
    </source>
</evidence>
<dbReference type="Proteomes" id="UP000318833">
    <property type="component" value="Unassembled WGS sequence"/>
</dbReference>
<evidence type="ECO:0000313" key="6">
    <source>
        <dbReference type="EMBL" id="TSE08541.1"/>
    </source>
</evidence>
<dbReference type="OrthoDB" id="9815705at2"/>
<dbReference type="PANTHER" id="PTHR14948:SF25">
    <property type="entry name" value="DUF4190 DOMAIN-CONTAINING PROTEIN"/>
    <property type="match status" value="1"/>
</dbReference>
<protein>
    <submittedName>
        <fullName evidence="6">CD225/dispanin family protein</fullName>
    </submittedName>
</protein>
<name>A0A554VKK8_9FLAO</name>
<gene>
    <name evidence="6" type="ORF">FOF46_12275</name>
</gene>
<dbReference type="EMBL" id="VLNR01000022">
    <property type="protein sequence ID" value="TSE08541.1"/>
    <property type="molecule type" value="Genomic_DNA"/>
</dbReference>
<evidence type="ECO:0000256" key="1">
    <source>
        <dbReference type="ARBA" id="ARBA00004370"/>
    </source>
</evidence>
<accession>A0A554VKK8</accession>
<keyword evidence="2 5" id="KW-0812">Transmembrane</keyword>
<reference evidence="6 7" key="1">
    <citation type="submission" date="2019-07" db="EMBL/GenBank/DDBJ databases">
        <title>The draft genome sequence of Aquimarina algiphila M91.</title>
        <authorList>
            <person name="Meng X."/>
        </authorList>
    </citation>
    <scope>NUCLEOTIDE SEQUENCE [LARGE SCALE GENOMIC DNA]</scope>
    <source>
        <strain evidence="6 7">M91</strain>
    </source>
</reference>
<dbReference type="Pfam" id="PF04505">
    <property type="entry name" value="CD225"/>
    <property type="match status" value="1"/>
</dbReference>
<dbReference type="AlphaFoldDB" id="A0A554VKK8"/>
<keyword evidence="4 5" id="KW-0472">Membrane</keyword>
<dbReference type="PANTHER" id="PTHR14948">
    <property type="entry name" value="NG5"/>
    <property type="match status" value="1"/>
</dbReference>
<proteinExistence type="predicted"/>
<evidence type="ECO:0000256" key="5">
    <source>
        <dbReference type="SAM" id="Phobius"/>
    </source>
</evidence>
<sequence length="92" mass="9751">METSQARPKNYLVESILVTLFCCLPLGIVAIINATKVNSAFDAGNHAEAQKASDDAKKWMKYGLIGGVVILVIYILMFALGMGGAILGNGGY</sequence>
<feature type="transmembrane region" description="Helical" evidence="5">
    <location>
        <begin position="62"/>
        <end position="87"/>
    </location>
</feature>
<keyword evidence="3 5" id="KW-1133">Transmembrane helix</keyword>
<keyword evidence="7" id="KW-1185">Reference proteome</keyword>
<feature type="transmembrane region" description="Helical" evidence="5">
    <location>
        <begin position="12"/>
        <end position="32"/>
    </location>
</feature>
<evidence type="ECO:0000313" key="7">
    <source>
        <dbReference type="Proteomes" id="UP000318833"/>
    </source>
</evidence>
<comment type="subcellular location">
    <subcellularLocation>
        <location evidence="1">Membrane</location>
    </subcellularLocation>
</comment>